<gene>
    <name evidence="9" type="ORF">DBT_0418</name>
</gene>
<dbReference type="Gene3D" id="2.40.30.170">
    <property type="match status" value="1"/>
</dbReference>
<evidence type="ECO:0000259" key="7">
    <source>
        <dbReference type="Pfam" id="PF25944"/>
    </source>
</evidence>
<dbReference type="AlphaFoldDB" id="A0A1B9F7R3"/>
<dbReference type="InterPro" id="IPR058625">
    <property type="entry name" value="MdtA-like_BSH"/>
</dbReference>
<dbReference type="Pfam" id="PF25944">
    <property type="entry name" value="Beta-barrel_RND"/>
    <property type="match status" value="1"/>
</dbReference>
<dbReference type="Pfam" id="PF25876">
    <property type="entry name" value="HH_MFP_RND"/>
    <property type="match status" value="1"/>
</dbReference>
<evidence type="ECO:0000313" key="9">
    <source>
        <dbReference type="EMBL" id="OCC15956.1"/>
    </source>
</evidence>
<sequence>MANTRFILLRILTLLVFFVFLGLGGCDRGPSRHGGPPPSPRAVSVVTVKPQKIELSTELPGRTAAFRIAEIRPQVSGLIKRRLFTEGTDVKAGQLLYEIDPAEFEAALENARAALLKAEANLPAIQLRAKRLKELLAVKAASKQDYDDAVSALKQAKAEIEYWKAQVKTAKINLGYTRITAPISGHIGPSNVTEGAIVTAYQPTPLATIQQLDPIYVDVPRSTTELLRLRRRLENRNLSHSVTSQAKVKLILEDGTIYPHEGTLQFSDVSVDPTTGSVILRMIFPNPEKVLLPKMFVRAVIKEGVREAAIFVPQQAVARTPKGEPYVLVVGAGERVEMRMLKLDRAMGDKWLVDSGLSPGDRVIVEGLQFVRPGMPVKATPFHENKEAMGARGGHGAGQNTRPGGGA</sequence>
<evidence type="ECO:0000259" key="6">
    <source>
        <dbReference type="Pfam" id="PF25917"/>
    </source>
</evidence>
<dbReference type="InterPro" id="IPR006143">
    <property type="entry name" value="RND_pump_MFP"/>
</dbReference>
<comment type="subcellular location">
    <subcellularLocation>
        <location evidence="1">Cell envelope</location>
    </subcellularLocation>
</comment>
<dbReference type="STRING" id="1156395.DBT_0418"/>
<accession>A0A1B9F7R3</accession>
<feature type="domain" description="Multidrug resistance protein MdtA-like barrel-sandwich hybrid" evidence="6">
    <location>
        <begin position="67"/>
        <end position="210"/>
    </location>
</feature>
<dbReference type="InterPro" id="IPR058627">
    <property type="entry name" value="MdtA-like_C"/>
</dbReference>
<dbReference type="OrthoDB" id="9772050at2"/>
<keyword evidence="10" id="KW-1185">Reference proteome</keyword>
<dbReference type="GO" id="GO:0022857">
    <property type="term" value="F:transmembrane transporter activity"/>
    <property type="evidence" value="ECO:0007669"/>
    <property type="project" value="InterPro"/>
</dbReference>
<dbReference type="Gene3D" id="2.40.420.20">
    <property type="match status" value="1"/>
</dbReference>
<comment type="similarity">
    <text evidence="2">Belongs to the membrane fusion protein (MFP) (TC 8.A.1) family.</text>
</comment>
<dbReference type="EMBL" id="MAGO01000002">
    <property type="protein sequence ID" value="OCC15956.1"/>
    <property type="molecule type" value="Genomic_DNA"/>
</dbReference>
<feature type="coiled-coil region" evidence="3">
    <location>
        <begin position="108"/>
        <end position="173"/>
    </location>
</feature>
<evidence type="ECO:0000256" key="2">
    <source>
        <dbReference type="ARBA" id="ARBA00009477"/>
    </source>
</evidence>
<evidence type="ECO:0000256" key="3">
    <source>
        <dbReference type="SAM" id="Coils"/>
    </source>
</evidence>
<dbReference type="SUPFAM" id="SSF111369">
    <property type="entry name" value="HlyD-like secretion proteins"/>
    <property type="match status" value="1"/>
</dbReference>
<dbReference type="InterPro" id="IPR058624">
    <property type="entry name" value="MdtA-like_HH"/>
</dbReference>
<evidence type="ECO:0000259" key="8">
    <source>
        <dbReference type="Pfam" id="PF25967"/>
    </source>
</evidence>
<feature type="domain" description="Multidrug resistance protein MdtA-like beta-barrel" evidence="7">
    <location>
        <begin position="214"/>
        <end position="304"/>
    </location>
</feature>
<evidence type="ECO:0000256" key="1">
    <source>
        <dbReference type="ARBA" id="ARBA00004196"/>
    </source>
</evidence>
<dbReference type="Proteomes" id="UP000093080">
    <property type="component" value="Unassembled WGS sequence"/>
</dbReference>
<name>A0A1B9F7R3_9BACT</name>
<dbReference type="FunFam" id="2.40.420.20:FF:000001">
    <property type="entry name" value="Efflux RND transporter periplasmic adaptor subunit"/>
    <property type="match status" value="1"/>
</dbReference>
<dbReference type="GO" id="GO:0046677">
    <property type="term" value="P:response to antibiotic"/>
    <property type="evidence" value="ECO:0007669"/>
    <property type="project" value="TreeGrafter"/>
</dbReference>
<feature type="domain" description="Multidrug resistance protein MdtA-like C-terminal permuted SH3" evidence="8">
    <location>
        <begin position="309"/>
        <end position="369"/>
    </location>
</feature>
<dbReference type="RefSeq" id="WP_067615931.1">
    <property type="nucleotide sequence ID" value="NZ_MAGO01000002.1"/>
</dbReference>
<dbReference type="Pfam" id="PF25967">
    <property type="entry name" value="RND-MFP_C"/>
    <property type="match status" value="1"/>
</dbReference>
<dbReference type="PANTHER" id="PTHR30158">
    <property type="entry name" value="ACRA/E-RELATED COMPONENT OF DRUG EFFLUX TRANSPORTER"/>
    <property type="match status" value="1"/>
</dbReference>
<organism evidence="9 10">
    <name type="scientific">Dissulfuribacter thermophilus</name>
    <dbReference type="NCBI Taxonomy" id="1156395"/>
    <lineage>
        <taxon>Bacteria</taxon>
        <taxon>Pseudomonadati</taxon>
        <taxon>Thermodesulfobacteriota</taxon>
        <taxon>Dissulfuribacteria</taxon>
        <taxon>Dissulfuribacterales</taxon>
        <taxon>Dissulfuribacteraceae</taxon>
        <taxon>Dissulfuribacter</taxon>
    </lineage>
</organism>
<keyword evidence="3" id="KW-0175">Coiled coil</keyword>
<feature type="region of interest" description="Disordered" evidence="4">
    <location>
        <begin position="387"/>
        <end position="407"/>
    </location>
</feature>
<dbReference type="NCBIfam" id="TIGR01730">
    <property type="entry name" value="RND_mfp"/>
    <property type="match status" value="1"/>
</dbReference>
<dbReference type="PATRIC" id="fig|1156395.6.peg.423"/>
<evidence type="ECO:0000256" key="4">
    <source>
        <dbReference type="SAM" id="MobiDB-lite"/>
    </source>
</evidence>
<comment type="caution">
    <text evidence="9">The sequence shown here is derived from an EMBL/GenBank/DDBJ whole genome shotgun (WGS) entry which is preliminary data.</text>
</comment>
<reference evidence="9 10" key="1">
    <citation type="submission" date="2016-06" db="EMBL/GenBank/DDBJ databases">
        <title>Respiratory ammonification of nitrate coupled to the oxidation of elemental sulfur in deep-sea autotrophic thermophilic bacteria.</title>
        <authorList>
            <person name="Slobodkina G.B."/>
            <person name="Mardanov A.V."/>
            <person name="Ravin N.V."/>
            <person name="Frolova A.A."/>
            <person name="Viryasiv M.B."/>
            <person name="Chernyh N.A."/>
            <person name="Bonch-Osmolovskaya E.A."/>
            <person name="Slobodkin A.I."/>
        </authorList>
    </citation>
    <scope>NUCLEOTIDE SEQUENCE [LARGE SCALE GENOMIC DNA]</scope>
    <source>
        <strain evidence="9 10">S69</strain>
    </source>
</reference>
<dbReference type="Gene3D" id="2.40.50.100">
    <property type="match status" value="1"/>
</dbReference>
<feature type="compositionally biased region" description="Gly residues" evidence="4">
    <location>
        <begin position="391"/>
        <end position="407"/>
    </location>
</feature>
<evidence type="ECO:0000259" key="5">
    <source>
        <dbReference type="Pfam" id="PF25876"/>
    </source>
</evidence>
<dbReference type="InterPro" id="IPR058626">
    <property type="entry name" value="MdtA-like_b-barrel"/>
</dbReference>
<dbReference type="GO" id="GO:0005886">
    <property type="term" value="C:plasma membrane"/>
    <property type="evidence" value="ECO:0007669"/>
    <property type="project" value="UniProtKB-SubCell"/>
</dbReference>
<proteinExistence type="inferred from homology"/>
<protein>
    <submittedName>
        <fullName evidence="9">RND efflux system, membrane fusion protein CmeA</fullName>
    </submittedName>
</protein>
<feature type="domain" description="Multidrug resistance protein MdtA-like alpha-helical hairpin" evidence="5">
    <location>
        <begin position="108"/>
        <end position="177"/>
    </location>
</feature>
<dbReference type="PANTHER" id="PTHR30158:SF3">
    <property type="entry name" value="MULTIDRUG EFFLUX PUMP SUBUNIT ACRA-RELATED"/>
    <property type="match status" value="1"/>
</dbReference>
<dbReference type="Gene3D" id="1.10.287.470">
    <property type="entry name" value="Helix hairpin bin"/>
    <property type="match status" value="1"/>
</dbReference>
<dbReference type="Pfam" id="PF25917">
    <property type="entry name" value="BSH_RND"/>
    <property type="match status" value="1"/>
</dbReference>
<evidence type="ECO:0000313" key="10">
    <source>
        <dbReference type="Proteomes" id="UP000093080"/>
    </source>
</evidence>
<dbReference type="PROSITE" id="PS51257">
    <property type="entry name" value="PROKAR_LIPOPROTEIN"/>
    <property type="match status" value="1"/>
</dbReference>